<keyword evidence="3" id="KW-0804">Transcription</keyword>
<dbReference type="PANTHER" id="PTHR30154">
    <property type="entry name" value="LEUCINE-RESPONSIVE REGULATORY PROTEIN"/>
    <property type="match status" value="1"/>
</dbReference>
<evidence type="ECO:0000313" key="5">
    <source>
        <dbReference type="EMBL" id="MFC6724858.1"/>
    </source>
</evidence>
<dbReference type="InterPro" id="IPR036388">
    <property type="entry name" value="WH-like_DNA-bd_sf"/>
</dbReference>
<evidence type="ECO:0000256" key="2">
    <source>
        <dbReference type="ARBA" id="ARBA00023125"/>
    </source>
</evidence>
<reference evidence="5 6" key="1">
    <citation type="journal article" date="2019" name="Int. J. Syst. Evol. Microbiol.">
        <title>The Global Catalogue of Microorganisms (GCM) 10K type strain sequencing project: providing services to taxonomists for standard genome sequencing and annotation.</title>
        <authorList>
            <consortium name="The Broad Institute Genomics Platform"/>
            <consortium name="The Broad Institute Genome Sequencing Center for Infectious Disease"/>
            <person name="Wu L."/>
            <person name="Ma J."/>
        </authorList>
    </citation>
    <scope>NUCLEOTIDE SEQUENCE [LARGE SCALE GENOMIC DNA]</scope>
    <source>
        <strain evidence="5 6">NBRC 111368</strain>
    </source>
</reference>
<organism evidence="5 6">
    <name type="scientific">Halobium palmae</name>
    <dbReference type="NCBI Taxonomy" id="1776492"/>
    <lineage>
        <taxon>Archaea</taxon>
        <taxon>Methanobacteriati</taxon>
        <taxon>Methanobacteriota</taxon>
        <taxon>Stenosarchaea group</taxon>
        <taxon>Halobacteria</taxon>
        <taxon>Halobacteriales</taxon>
        <taxon>Haloferacaceae</taxon>
        <taxon>Halobium</taxon>
    </lineage>
</organism>
<dbReference type="SMART" id="SM00344">
    <property type="entry name" value="HTH_ASNC"/>
    <property type="match status" value="1"/>
</dbReference>
<evidence type="ECO:0000259" key="4">
    <source>
        <dbReference type="PROSITE" id="PS50956"/>
    </source>
</evidence>
<dbReference type="PROSITE" id="PS50956">
    <property type="entry name" value="HTH_ASNC_2"/>
    <property type="match status" value="1"/>
</dbReference>
<feature type="domain" description="HTH asnC-type" evidence="4">
    <location>
        <begin position="6"/>
        <end position="68"/>
    </location>
</feature>
<comment type="caution">
    <text evidence="5">The sequence shown here is derived from an EMBL/GenBank/DDBJ whole genome shotgun (WGS) entry which is preliminary data.</text>
</comment>
<dbReference type="InterPro" id="IPR000485">
    <property type="entry name" value="AsnC-type_HTH_dom"/>
</dbReference>
<evidence type="ECO:0000313" key="6">
    <source>
        <dbReference type="Proteomes" id="UP001596328"/>
    </source>
</evidence>
<protein>
    <submittedName>
        <fullName evidence="5">Lrp/AsnC family transcriptional regulator</fullName>
    </submittedName>
</protein>
<dbReference type="GO" id="GO:0003677">
    <property type="term" value="F:DNA binding"/>
    <property type="evidence" value="ECO:0007669"/>
    <property type="project" value="UniProtKB-KW"/>
</dbReference>
<dbReference type="Pfam" id="PF13412">
    <property type="entry name" value="HTH_24"/>
    <property type="match status" value="1"/>
</dbReference>
<dbReference type="SUPFAM" id="SSF46785">
    <property type="entry name" value="Winged helix' DNA-binding domain"/>
    <property type="match status" value="1"/>
</dbReference>
<keyword evidence="1" id="KW-0805">Transcription regulation</keyword>
<dbReference type="InterPro" id="IPR036390">
    <property type="entry name" value="WH_DNA-bd_sf"/>
</dbReference>
<dbReference type="Gene3D" id="3.30.70.920">
    <property type="match status" value="1"/>
</dbReference>
<name>A0ABD5S131_9EURY</name>
<gene>
    <name evidence="5" type="ORF">ACFQE1_10840</name>
</gene>
<evidence type="ECO:0000256" key="1">
    <source>
        <dbReference type="ARBA" id="ARBA00023015"/>
    </source>
</evidence>
<accession>A0ABD5S131</accession>
<dbReference type="PRINTS" id="PR00033">
    <property type="entry name" value="HTHASNC"/>
</dbReference>
<proteinExistence type="predicted"/>
<dbReference type="Proteomes" id="UP001596328">
    <property type="component" value="Unassembled WGS sequence"/>
</dbReference>
<dbReference type="InterPro" id="IPR019888">
    <property type="entry name" value="Tscrpt_reg_AsnC-like"/>
</dbReference>
<keyword evidence="2" id="KW-0238">DNA-binding</keyword>
<dbReference type="AlphaFoldDB" id="A0ABD5S131"/>
<dbReference type="Gene3D" id="1.10.10.10">
    <property type="entry name" value="Winged helix-like DNA-binding domain superfamily/Winged helix DNA-binding domain"/>
    <property type="match status" value="1"/>
</dbReference>
<dbReference type="PANTHER" id="PTHR30154:SF34">
    <property type="entry name" value="TRANSCRIPTIONAL REGULATOR AZLB"/>
    <property type="match status" value="1"/>
</dbReference>
<evidence type="ECO:0000256" key="3">
    <source>
        <dbReference type="ARBA" id="ARBA00023163"/>
    </source>
</evidence>
<sequence>MAIRELDALDRRILYTLQAEARRTSSNDVAAELDVSASTVRNRIQRLEADGVIRGYHADVDYEATGHQLFTLIVCTAPIPDREELAAAAADVDGVVEVQEVMTGEGNVLVQAIGVDGDDLSRIGEELDELGLRVSDEDLIRNTHRSPYSRFRTATEEE</sequence>
<dbReference type="EMBL" id="JBHSWU010000303">
    <property type="protein sequence ID" value="MFC6724858.1"/>
    <property type="molecule type" value="Genomic_DNA"/>
</dbReference>
<keyword evidence="6" id="KW-1185">Reference proteome</keyword>